<gene>
    <name evidence="1" type="ORF">SAMN04488035_1366</name>
</gene>
<dbReference type="RefSeq" id="WP_143073144.1">
    <property type="nucleotide sequence ID" value="NZ_BNAN01000002.1"/>
</dbReference>
<organism evidence="1 2">
    <name type="scientific">Flavimobilis marinus</name>
    <dbReference type="NCBI Taxonomy" id="285351"/>
    <lineage>
        <taxon>Bacteria</taxon>
        <taxon>Bacillati</taxon>
        <taxon>Actinomycetota</taxon>
        <taxon>Actinomycetes</taxon>
        <taxon>Micrococcales</taxon>
        <taxon>Jonesiaceae</taxon>
        <taxon>Flavimobilis</taxon>
    </lineage>
</organism>
<dbReference type="OrthoDB" id="4077754at2"/>
<dbReference type="AlphaFoldDB" id="A0A1I2FM02"/>
<proteinExistence type="predicted"/>
<accession>A0A1I2FM02</accession>
<evidence type="ECO:0000313" key="1">
    <source>
        <dbReference type="EMBL" id="SFF05630.1"/>
    </source>
</evidence>
<protein>
    <recommendedName>
        <fullName evidence="3">HhH-GPD domain-containing protein</fullName>
    </recommendedName>
</protein>
<dbReference type="EMBL" id="FONZ01000002">
    <property type="protein sequence ID" value="SFF05630.1"/>
    <property type="molecule type" value="Genomic_DNA"/>
</dbReference>
<dbReference type="InterPro" id="IPR048868">
    <property type="entry name" value="OGG-like_put"/>
</dbReference>
<evidence type="ECO:0000313" key="2">
    <source>
        <dbReference type="Proteomes" id="UP000198520"/>
    </source>
</evidence>
<keyword evidence="2" id="KW-1185">Reference proteome</keyword>
<evidence type="ECO:0008006" key="3">
    <source>
        <dbReference type="Google" id="ProtNLM"/>
    </source>
</evidence>
<dbReference type="Proteomes" id="UP000198520">
    <property type="component" value="Unassembled WGS sequence"/>
</dbReference>
<reference evidence="2" key="1">
    <citation type="submission" date="2016-10" db="EMBL/GenBank/DDBJ databases">
        <authorList>
            <person name="Varghese N."/>
            <person name="Submissions S."/>
        </authorList>
    </citation>
    <scope>NUCLEOTIDE SEQUENCE [LARGE SCALE GENOMIC DNA]</scope>
    <source>
        <strain evidence="2">DSM 19083</strain>
    </source>
</reference>
<dbReference type="Pfam" id="PF21790">
    <property type="entry name" value="OGG"/>
    <property type="match status" value="1"/>
</dbReference>
<name>A0A1I2FM02_9MICO</name>
<sequence>MKLPPLLQGKTVPSREESLIRQEVRFNAQTWKARLAPNDWPNALELLPRVGRFHRVNRGDVFALAAVVETTDDAVRAYVGACVWGTGLPGMGVARRVRPLSAHGDAGERLLESIKTLRADGAVAAYQRLDKGGDLRLVGLGPAFFTKLLYFSGWDKGPGPQPLILDQFVVKALNEQAGFGWRTNWTWTADQYHSYLETAAGWADAWGTTADVVELALFEHGKALSRPNKTADKPSR</sequence>